<keyword evidence="3" id="KW-1185">Reference proteome</keyword>
<dbReference type="EMBL" id="WTVQ01000021">
    <property type="protein sequence ID" value="NMG75807.1"/>
    <property type="molecule type" value="Genomic_DNA"/>
</dbReference>
<evidence type="ECO:0000313" key="2">
    <source>
        <dbReference type="EMBL" id="NMG75807.1"/>
    </source>
</evidence>
<accession>A0ABX1QE86</accession>
<keyword evidence="1" id="KW-0472">Membrane</keyword>
<evidence type="ECO:0000256" key="1">
    <source>
        <dbReference type="SAM" id="Phobius"/>
    </source>
</evidence>
<dbReference type="Proteomes" id="UP000648984">
    <property type="component" value="Unassembled WGS sequence"/>
</dbReference>
<evidence type="ECO:0000313" key="3">
    <source>
        <dbReference type="Proteomes" id="UP000648984"/>
    </source>
</evidence>
<comment type="caution">
    <text evidence="2">The sequence shown here is derived from an EMBL/GenBank/DDBJ whole genome shotgun (WGS) entry which is preliminary data.</text>
</comment>
<keyword evidence="1" id="KW-0812">Transmembrane</keyword>
<organism evidence="2 3">
    <name type="scientific">Aromatoleum diolicum</name>
    <dbReference type="NCBI Taxonomy" id="75796"/>
    <lineage>
        <taxon>Bacteria</taxon>
        <taxon>Pseudomonadati</taxon>
        <taxon>Pseudomonadota</taxon>
        <taxon>Betaproteobacteria</taxon>
        <taxon>Rhodocyclales</taxon>
        <taxon>Rhodocyclaceae</taxon>
        <taxon>Aromatoleum</taxon>
    </lineage>
</organism>
<name>A0ABX1QE86_9RHOO</name>
<proteinExistence type="predicted"/>
<feature type="transmembrane region" description="Helical" evidence="1">
    <location>
        <begin position="521"/>
        <end position="546"/>
    </location>
</feature>
<gene>
    <name evidence="2" type="ORF">GPA25_13650</name>
</gene>
<keyword evidence="1" id="KW-1133">Transmembrane helix</keyword>
<reference evidence="2 3" key="1">
    <citation type="submission" date="2019-12" db="EMBL/GenBank/DDBJ databases">
        <title>Comparative genomics gives insights into the taxonomy of the Azoarcus-Aromatoleum group and reveals separate origins of nif in the plant-associated Azoarcus and non-plant-associated Aromatoleum sub-groups.</title>
        <authorList>
            <person name="Lafos M."/>
            <person name="Maluk M."/>
            <person name="Batista M."/>
            <person name="Junghare M."/>
            <person name="Carmona M."/>
            <person name="Faoro H."/>
            <person name="Cruz L.M."/>
            <person name="Battistoni F."/>
            <person name="De Souza E."/>
            <person name="Pedrosa F."/>
            <person name="Chen W.-M."/>
            <person name="Poole P.S."/>
            <person name="Dixon R.A."/>
            <person name="James E.K."/>
        </authorList>
    </citation>
    <scope>NUCLEOTIDE SEQUENCE [LARGE SCALE GENOMIC DNA]</scope>
    <source>
        <strain evidence="2 3">22Lin</strain>
    </source>
</reference>
<protein>
    <submittedName>
        <fullName evidence="2">Uncharacterized protein</fullName>
    </submittedName>
</protein>
<sequence length="557" mass="61066">MVMLTSALLAEKPLRALQPAGTAGAKGAHQPRVVAPYFAGDGDGLTLHRYFDEDFVARFLNDAQVGRLTGTAAQPWYRDDRFGRYRNEPALRLPMHRSFYLVCCEVQCAVPGTPAFDPKKVRSAGLVVRRVPADGTPQRWMIADGQPLGWRDGEIPDHDPDEVRRLTARGLLPPRFPEPPYSGEEVAPLHALLVRRRDARGLERNHTLLWGYLPLGGSARESASAPLPQANGTEVPDFGLEHAWPLGSRDAKAWSDADGLLMTNGVATVGLIELLQTLVAQFRVEDAADNANEADNAGLRTLLGQLRFHTLEWRIVDDNVLPQPVPVHGETVLAWLERSAPALVELFARIVRREAVAGTVALPDGTGGSRADRLFISEQQAADLRSLVALRTGRAQVRFDDGLPLPRYTQTDGDRFVAVPFVRWEDDCGCERVTWGPASRVFRVASPLDPDAQRPTTVVLPSLDDFKRGAARGVAMLAPKSLADVLRKIAPGIDMKGDGPGNRCGACWSFSFSLPAITLCAMLMLMVVINMLNLFLGWLPWVFLALPRLCLKALKGK</sequence>